<evidence type="ECO:0000256" key="4">
    <source>
        <dbReference type="ARBA" id="ARBA00022692"/>
    </source>
</evidence>
<feature type="transmembrane region" description="Helical" evidence="8">
    <location>
        <begin position="104"/>
        <end position="125"/>
    </location>
</feature>
<comment type="caution">
    <text evidence="9">The sequence shown here is derived from an EMBL/GenBank/DDBJ whole genome shotgun (WGS) entry which is preliminary data.</text>
</comment>
<evidence type="ECO:0000313" key="9">
    <source>
        <dbReference type="EMBL" id="CAA9197753.1"/>
    </source>
</evidence>
<evidence type="ECO:0000256" key="1">
    <source>
        <dbReference type="ARBA" id="ARBA00004651"/>
    </source>
</evidence>
<comment type="similarity">
    <text evidence="2">Belongs to the ZIP transporter (TC 2.A.5) family.</text>
</comment>
<evidence type="ECO:0008006" key="11">
    <source>
        <dbReference type="Google" id="ProtNLM"/>
    </source>
</evidence>
<dbReference type="Proteomes" id="UP000474567">
    <property type="component" value="Unassembled WGS sequence"/>
</dbReference>
<reference evidence="9 10" key="1">
    <citation type="submission" date="2020-02" db="EMBL/GenBank/DDBJ databases">
        <authorList>
            <person name="Criscuolo A."/>
        </authorList>
    </citation>
    <scope>NUCLEOTIDE SEQUENCE [LARGE SCALE GENOMIC DNA]</scope>
    <source>
        <strain evidence="9">CECT7796</strain>
    </source>
</reference>
<feature type="transmembrane region" description="Helical" evidence="8">
    <location>
        <begin position="132"/>
        <end position="153"/>
    </location>
</feature>
<evidence type="ECO:0000256" key="2">
    <source>
        <dbReference type="ARBA" id="ARBA00006939"/>
    </source>
</evidence>
<feature type="transmembrane region" description="Helical" evidence="8">
    <location>
        <begin position="7"/>
        <end position="27"/>
    </location>
</feature>
<dbReference type="PANTHER" id="PTHR11040:SF211">
    <property type="entry name" value="ZINC TRANSPORTER ZIP11"/>
    <property type="match status" value="1"/>
</dbReference>
<organism evidence="9 10">
    <name type="scientific">Flavobacterium collinsii</name>
    <dbReference type="NCBI Taxonomy" id="1114861"/>
    <lineage>
        <taxon>Bacteria</taxon>
        <taxon>Pseudomonadati</taxon>
        <taxon>Bacteroidota</taxon>
        <taxon>Flavobacteriia</taxon>
        <taxon>Flavobacteriales</taxon>
        <taxon>Flavobacteriaceae</taxon>
        <taxon>Flavobacterium</taxon>
    </lineage>
</organism>
<keyword evidence="10" id="KW-1185">Reference proteome</keyword>
<keyword evidence="6 8" id="KW-1133">Transmembrane helix</keyword>
<evidence type="ECO:0000256" key="7">
    <source>
        <dbReference type="ARBA" id="ARBA00023136"/>
    </source>
</evidence>
<evidence type="ECO:0000256" key="3">
    <source>
        <dbReference type="ARBA" id="ARBA00022475"/>
    </source>
</evidence>
<feature type="transmembrane region" description="Helical" evidence="8">
    <location>
        <begin position="165"/>
        <end position="186"/>
    </location>
</feature>
<evidence type="ECO:0000256" key="8">
    <source>
        <dbReference type="SAM" id="Phobius"/>
    </source>
</evidence>
<dbReference type="RefSeq" id="WP_173965827.1">
    <property type="nucleotide sequence ID" value="NZ_CADCST010000077.1"/>
</dbReference>
<proteinExistence type="inferred from homology"/>
<protein>
    <recommendedName>
        <fullName evidence="11">Zinc transporter ZupT</fullName>
    </recommendedName>
</protein>
<evidence type="ECO:0000256" key="5">
    <source>
        <dbReference type="ARBA" id="ARBA00022833"/>
    </source>
</evidence>
<evidence type="ECO:0000313" key="10">
    <source>
        <dbReference type="Proteomes" id="UP000474567"/>
    </source>
</evidence>
<feature type="transmembrane region" description="Helical" evidence="8">
    <location>
        <begin position="33"/>
        <end position="55"/>
    </location>
</feature>
<name>A0ABN7EJR5_9FLAO</name>
<comment type="subcellular location">
    <subcellularLocation>
        <location evidence="1">Cell membrane</location>
        <topology evidence="1">Multi-pass membrane protein</topology>
    </subcellularLocation>
</comment>
<feature type="transmembrane region" description="Helical" evidence="8">
    <location>
        <begin position="67"/>
        <end position="84"/>
    </location>
</feature>
<gene>
    <name evidence="9" type="ORF">FLACOL7796_01829</name>
</gene>
<keyword evidence="7 8" id="KW-0472">Membrane</keyword>
<keyword evidence="5" id="KW-0862">Zinc</keyword>
<feature type="transmembrane region" description="Helical" evidence="8">
    <location>
        <begin position="225"/>
        <end position="243"/>
    </location>
</feature>
<sequence length="244" mass="26327">MELLSEVLVYAFLPVITIIAGGATGIYKNPGSAFRSSVLHFAAGVVFSVVSVELLPDIIKNHLPIEVGIGFSMGIILMLFVKYFTERNQKRENAESDNSFRLPYGLLSALIIDLIIDGLILGIGFSAGKKEGMLLSIALGLETFSLGLAVVIACRKSQLSKSENFLILAGLGLTFFIGALLGISLLSHLSQEVLELLLSFGLAALLFLVTEELLTEAHEEKESPIQTACFFIGFLLFLILGMIS</sequence>
<evidence type="ECO:0000256" key="6">
    <source>
        <dbReference type="ARBA" id="ARBA00022989"/>
    </source>
</evidence>
<dbReference type="PANTHER" id="PTHR11040">
    <property type="entry name" value="ZINC/IRON TRANSPORTER"/>
    <property type="match status" value="1"/>
</dbReference>
<keyword evidence="4 8" id="KW-0812">Transmembrane</keyword>
<keyword evidence="3" id="KW-1003">Cell membrane</keyword>
<dbReference type="InterPro" id="IPR003689">
    <property type="entry name" value="ZIP"/>
</dbReference>
<dbReference type="Pfam" id="PF02535">
    <property type="entry name" value="Zip"/>
    <property type="match status" value="1"/>
</dbReference>
<dbReference type="EMBL" id="CADCST010000077">
    <property type="protein sequence ID" value="CAA9197753.1"/>
    <property type="molecule type" value="Genomic_DNA"/>
</dbReference>
<accession>A0ABN7EJR5</accession>
<feature type="transmembrane region" description="Helical" evidence="8">
    <location>
        <begin position="193"/>
        <end position="210"/>
    </location>
</feature>